<evidence type="ECO:0000256" key="4">
    <source>
        <dbReference type="ARBA" id="ARBA00022679"/>
    </source>
</evidence>
<evidence type="ECO:0000313" key="8">
    <source>
        <dbReference type="Proteomes" id="UP001147830"/>
    </source>
</evidence>
<keyword evidence="2" id="KW-1003">Cell membrane</keyword>
<accession>A0A9X2WF16</accession>
<sequence length="301" mass="33546">MKSIIGYLAIGLIKLLSLTSLSLAQKVGRGLGWLLLKRRTRAREVARLNLSLCYPQLSEAEREDLLAETLAENGKILAEMGPMWGYAPERAAGLIRNVIGEDVLDEAIADPRGLILLAPHLGNWEIINNYISTKCPITIMYRPAKIPVFNNWMVARREAVGCKLVPTTRAGVKGLFDVLNDGGMIGFLPDQEPQKKSGVFAPFMGIETLTPKLPHDMLKKTGAIAIYGFAKRLPNAEGFDIYFIRADDDLYADDVRVSATSMNRSIEECVSLCPAQYQWTYKRFNRFPEGGPTRYRIANIP</sequence>
<dbReference type="CDD" id="cd07984">
    <property type="entry name" value="LPLAT_LABLAT-like"/>
    <property type="match status" value="1"/>
</dbReference>
<dbReference type="RefSeq" id="WP_260976099.1">
    <property type="nucleotide sequence ID" value="NZ_JAOANI010000015.1"/>
</dbReference>
<protein>
    <submittedName>
        <fullName evidence="7">Lysophospholipid acyltransferase family protein</fullName>
    </submittedName>
</protein>
<dbReference type="GO" id="GO:0005886">
    <property type="term" value="C:plasma membrane"/>
    <property type="evidence" value="ECO:0007669"/>
    <property type="project" value="UniProtKB-SubCell"/>
</dbReference>
<dbReference type="Pfam" id="PF03279">
    <property type="entry name" value="Lip_A_acyltrans"/>
    <property type="match status" value="1"/>
</dbReference>
<comment type="caution">
    <text evidence="7">The sequence shown here is derived from an EMBL/GenBank/DDBJ whole genome shotgun (WGS) entry which is preliminary data.</text>
</comment>
<keyword evidence="6 7" id="KW-0012">Acyltransferase</keyword>
<keyword evidence="4" id="KW-0808">Transferase</keyword>
<dbReference type="PIRSF" id="PIRSF026649">
    <property type="entry name" value="MsbB"/>
    <property type="match status" value="1"/>
</dbReference>
<keyword evidence="5" id="KW-0472">Membrane</keyword>
<evidence type="ECO:0000256" key="5">
    <source>
        <dbReference type="ARBA" id="ARBA00023136"/>
    </source>
</evidence>
<dbReference type="GO" id="GO:0016746">
    <property type="term" value="F:acyltransferase activity"/>
    <property type="evidence" value="ECO:0007669"/>
    <property type="project" value="UniProtKB-KW"/>
</dbReference>
<name>A0A9X2WF16_9GAMM</name>
<dbReference type="AlphaFoldDB" id="A0A9X2WF16"/>
<evidence type="ECO:0000256" key="3">
    <source>
        <dbReference type="ARBA" id="ARBA00022519"/>
    </source>
</evidence>
<reference evidence="7" key="1">
    <citation type="journal article" date="2022" name="Front. Microbiol.">
        <title>Genome-based taxonomic rearrangement of Oceanobacter-related bacteria including the description of Thalassolituus hydrocarbonoclasticus sp. nov. and Thalassolituus pacificus sp. nov. and emended description of the genus Thalassolituus.</title>
        <authorList>
            <person name="Dong C."/>
            <person name="Wei L."/>
            <person name="Wang J."/>
            <person name="Lai Q."/>
            <person name="Huang Z."/>
            <person name="Shao Z."/>
        </authorList>
    </citation>
    <scope>NUCLEOTIDE SEQUENCE</scope>
    <source>
        <strain evidence="7">59MF3M-4</strain>
    </source>
</reference>
<dbReference type="Proteomes" id="UP001147830">
    <property type="component" value="Unassembled WGS sequence"/>
</dbReference>
<organism evidence="7 8">
    <name type="scientific">Thalassolituus pacificus</name>
    <dbReference type="NCBI Taxonomy" id="2975440"/>
    <lineage>
        <taxon>Bacteria</taxon>
        <taxon>Pseudomonadati</taxon>
        <taxon>Pseudomonadota</taxon>
        <taxon>Gammaproteobacteria</taxon>
        <taxon>Oceanospirillales</taxon>
        <taxon>Oceanospirillaceae</taxon>
        <taxon>Thalassolituus</taxon>
    </lineage>
</organism>
<dbReference type="PANTHER" id="PTHR30606">
    <property type="entry name" value="LIPID A BIOSYNTHESIS LAUROYL ACYLTRANSFERASE"/>
    <property type="match status" value="1"/>
</dbReference>
<evidence type="ECO:0000256" key="6">
    <source>
        <dbReference type="ARBA" id="ARBA00023315"/>
    </source>
</evidence>
<proteinExistence type="predicted"/>
<keyword evidence="3" id="KW-0997">Cell inner membrane</keyword>
<reference evidence="7" key="2">
    <citation type="submission" date="2022-08" db="EMBL/GenBank/DDBJ databases">
        <authorList>
            <person name="Dong C."/>
        </authorList>
    </citation>
    <scope>NUCLEOTIDE SEQUENCE</scope>
    <source>
        <strain evidence="7">59MF3M-4</strain>
    </source>
</reference>
<evidence type="ECO:0000313" key="7">
    <source>
        <dbReference type="EMBL" id="MCT7359227.1"/>
    </source>
</evidence>
<keyword evidence="8" id="KW-1185">Reference proteome</keyword>
<dbReference type="InterPro" id="IPR004960">
    <property type="entry name" value="LipA_acyltrans"/>
</dbReference>
<evidence type="ECO:0000256" key="2">
    <source>
        <dbReference type="ARBA" id="ARBA00022475"/>
    </source>
</evidence>
<comment type="subcellular location">
    <subcellularLocation>
        <location evidence="1">Cell inner membrane</location>
    </subcellularLocation>
</comment>
<dbReference type="EMBL" id="JAOANI010000015">
    <property type="protein sequence ID" value="MCT7359227.1"/>
    <property type="molecule type" value="Genomic_DNA"/>
</dbReference>
<gene>
    <name evidence="7" type="ORF">NYR02_09360</name>
</gene>
<dbReference type="PANTHER" id="PTHR30606:SF10">
    <property type="entry name" value="PHOSPHATIDYLINOSITOL MANNOSIDE ACYLTRANSFERASE"/>
    <property type="match status" value="1"/>
</dbReference>
<dbReference type="GO" id="GO:0009247">
    <property type="term" value="P:glycolipid biosynthetic process"/>
    <property type="evidence" value="ECO:0007669"/>
    <property type="project" value="UniProtKB-ARBA"/>
</dbReference>
<evidence type="ECO:0000256" key="1">
    <source>
        <dbReference type="ARBA" id="ARBA00004533"/>
    </source>
</evidence>